<proteinExistence type="predicted"/>
<feature type="compositionally biased region" description="Polar residues" evidence="2">
    <location>
        <begin position="619"/>
        <end position="636"/>
    </location>
</feature>
<comment type="caution">
    <text evidence="3">The sequence shown here is derived from an EMBL/GenBank/DDBJ whole genome shotgun (WGS) entry which is preliminary data.</text>
</comment>
<feature type="region of interest" description="Disordered" evidence="2">
    <location>
        <begin position="836"/>
        <end position="1151"/>
    </location>
</feature>
<name>A0ABV4D1X4_9LACT</name>
<dbReference type="InterPro" id="IPR022263">
    <property type="entry name" value="KxYKxGKxW"/>
</dbReference>
<organism evidence="3 4">
    <name type="scientific">Lactococcus ileimucosae</name>
    <dbReference type="NCBI Taxonomy" id="2941329"/>
    <lineage>
        <taxon>Bacteria</taxon>
        <taxon>Bacillati</taxon>
        <taxon>Bacillota</taxon>
        <taxon>Bacilli</taxon>
        <taxon>Lactobacillales</taxon>
        <taxon>Streptococcaceae</taxon>
        <taxon>Lactococcus</taxon>
    </lineage>
</organism>
<evidence type="ECO:0000313" key="3">
    <source>
        <dbReference type="EMBL" id="MEY8443155.1"/>
    </source>
</evidence>
<dbReference type="RefSeq" id="WP_369947925.1">
    <property type="nucleotide sequence ID" value="NZ_JBCLSH010000005.1"/>
</dbReference>
<feature type="non-terminal residue" evidence="3">
    <location>
        <position position="1151"/>
    </location>
</feature>
<evidence type="ECO:0000256" key="2">
    <source>
        <dbReference type="SAM" id="MobiDB-lite"/>
    </source>
</evidence>
<gene>
    <name evidence="3" type="ORF">AALA52_02710</name>
</gene>
<reference evidence="3 4" key="1">
    <citation type="submission" date="2024-03" db="EMBL/GenBank/DDBJ databases">
        <title>Mouse gut bacterial collection (mGBC) of GemPharmatech.</title>
        <authorList>
            <person name="He Y."/>
            <person name="Dong L."/>
            <person name="Wu D."/>
            <person name="Gao X."/>
            <person name="Lin Z."/>
        </authorList>
    </citation>
    <scope>NUCLEOTIDE SEQUENCE [LARGE SCALE GENOMIC DNA]</scope>
    <source>
        <strain evidence="3 4">61-15</strain>
    </source>
</reference>
<keyword evidence="1" id="KW-0732">Signal</keyword>
<dbReference type="PANTHER" id="PTHR34755">
    <property type="entry name" value="SERINE/ARGININE REPETITIVE MATRIX PROTEIN 3-RELATED"/>
    <property type="match status" value="1"/>
</dbReference>
<dbReference type="InterPro" id="IPR052109">
    <property type="entry name" value="SRRM_Domain-Containing"/>
</dbReference>
<keyword evidence="4" id="KW-1185">Reference proteome</keyword>
<feature type="region of interest" description="Disordered" evidence="2">
    <location>
        <begin position="611"/>
        <end position="636"/>
    </location>
</feature>
<protein>
    <submittedName>
        <fullName evidence="3">Pectate lyase-like adhesive domain-containing protein</fullName>
    </submittedName>
</protein>
<feature type="region of interest" description="Disordered" evidence="2">
    <location>
        <begin position="728"/>
        <end position="749"/>
    </location>
</feature>
<feature type="region of interest" description="Disordered" evidence="2">
    <location>
        <begin position="763"/>
        <end position="821"/>
    </location>
</feature>
<accession>A0ABV4D1X4</accession>
<dbReference type="Proteomes" id="UP001565283">
    <property type="component" value="Unassembled WGS sequence"/>
</dbReference>
<dbReference type="EMBL" id="JBCLSH010000005">
    <property type="protein sequence ID" value="MEY8443155.1"/>
    <property type="molecule type" value="Genomic_DNA"/>
</dbReference>
<evidence type="ECO:0000256" key="1">
    <source>
        <dbReference type="ARBA" id="ARBA00022729"/>
    </source>
</evidence>
<feature type="compositionally biased region" description="Low complexity" evidence="2">
    <location>
        <begin position="735"/>
        <end position="745"/>
    </location>
</feature>
<feature type="compositionally biased region" description="Low complexity" evidence="2">
    <location>
        <begin position="836"/>
        <end position="876"/>
    </location>
</feature>
<dbReference type="InterPro" id="IPR046776">
    <property type="entry name" value="Pectate_lyase_5"/>
</dbReference>
<sequence length="1151" mass="120500">MRKKQRSKRENLKLKTSEPKLRYRMYKSKKRWLYATISSISILGGGAAGADLTALASVKDTNASKTNFKLPALKALESDEGRLSNSVAVDPDSNRPEFENILTDNANNTKSPTSVNVATPGQVTNDAQYKAQAQADGTYAAVSTFAELVSAWNNNSIRYIDITANFDASNDGITYDTANLFNQRTVGSDVIVQGNGHTVNLKDNMFRFASTASASSETTVTISNVSFIHTLSTNGPESNALVTTSDGRYLTTNIDNVILSSQAHANNQWGNTAVYSPYGKAVFSGKNSFSILRQVTHAVTKIEISNGASVENNRPDSSWFDSVFDFDRRNVVSGTVGYGNSFSIGDGATVSARAESDNVTTPIINGAIDQITAGDNVTWSQEGWQYFIHGGNGAKADAQYIFGQNFNLTLSKSKAPYSLFYIYQNQSVQVNAGAVIDANQWNQSGPLINVNSSNSKVEFISPKSLHLSLLNTNGAPAAGGVIRGYGTFIMNNSSLNAWTGVNSMPNTPDLTGQFGQLKMVNNNWTQTNGTTSNLITSNIREIQTRALPVGDIKINYVDQNGKNVGTTTVPLDQDTNFIGQTLNLVDKKYAIDNMPAGYKWAIGADNETTQISKDVPTGTEGQPSGDATSTADNGDQWGQANYAVVPQEGTTNEYNVYVYGEGNPNVSYTYIDVISGLPVSSSSNQVGSEMAGAVNVPANVGNTIDWTSELYTKTNVPEGYTYLEEGNSFLPEGLTQPTTTEITDTTTEHNKVIYVFSPEGSESMSVSASQSESSSESGSLSASESALVSQSESGSESVSVSSSESLSSSLSTSYSSSDSLSTSESASLSISESQSVSQSESQSVSASVSESQSVSASISTSVSQSESTSVIASTSDSLDKSESLSIVVSESESASSSESTMVSESASESASTSAELSESSSVSASISASESSSVELSESESASESSSVSASISESESSSVELSESESASTSVELSESESASTSVELSESESASTSVELSESESASTSVELSESESASTSVELSESESASTSVELSESESASTSVEVSESESASTSVEVSESESASTSVELSESESASTSVELSESESASTSVEVSESESASTSVELSESESASTSVEVSESESASTSVGLSESESASTSVEVSESESASTS</sequence>
<feature type="compositionally biased region" description="Low complexity" evidence="2">
    <location>
        <begin position="883"/>
        <end position="1151"/>
    </location>
</feature>
<dbReference type="Pfam" id="PF19258">
    <property type="entry name" value="KxYKxGKxW_sig"/>
    <property type="match status" value="1"/>
</dbReference>
<dbReference type="NCBIfam" id="TIGR03715">
    <property type="entry name" value="KxYKxGKxW"/>
    <property type="match status" value="1"/>
</dbReference>
<dbReference type="PANTHER" id="PTHR34755:SF4">
    <property type="entry name" value="F-BOX DOMAIN-CONTAINING PROTEIN"/>
    <property type="match status" value="1"/>
</dbReference>
<evidence type="ECO:0000313" key="4">
    <source>
        <dbReference type="Proteomes" id="UP001565283"/>
    </source>
</evidence>
<dbReference type="Pfam" id="PF20585">
    <property type="entry name" value="Pectate_lyase_5"/>
    <property type="match status" value="1"/>
</dbReference>